<evidence type="ECO:0000313" key="1">
    <source>
        <dbReference type="EMBL" id="AEH91656.1"/>
    </source>
</evidence>
<evidence type="ECO:0008006" key="3">
    <source>
        <dbReference type="Google" id="ProtNLM"/>
    </source>
</evidence>
<dbReference type="EMBL" id="CP002816">
    <property type="protein sequence ID" value="AEH91656.1"/>
    <property type="molecule type" value="Genomic_DNA"/>
</dbReference>
<dbReference type="AlphaFoldDB" id="A0A0E0UTF8"/>
<gene>
    <name evidence="1" type="ordered locus">LMM7_0650</name>
</gene>
<dbReference type="PATRIC" id="fig|1030009.3.peg.641"/>
<name>A0A0E0UTF8_LISMM</name>
<reference evidence="1 2" key="1">
    <citation type="journal article" date="2011" name="J. Bacteriol.">
        <title>Genome sequence of the nonpathogenic Listeria monocytogenes serovar 4a strain M7.</title>
        <authorList>
            <person name="Chen J."/>
            <person name="Xia Y."/>
            <person name="Cheng C."/>
            <person name="Fang C."/>
            <person name="Shan Y."/>
            <person name="Jin G."/>
            <person name="Fang W."/>
        </authorList>
    </citation>
    <scope>NUCLEOTIDE SEQUENCE [LARGE SCALE GENOMIC DNA]</scope>
    <source>
        <strain evidence="1 2">M7</strain>
    </source>
</reference>
<organism evidence="1 2">
    <name type="scientific">Listeria monocytogenes serotype 4a (strain M7)</name>
    <dbReference type="NCBI Taxonomy" id="1030009"/>
    <lineage>
        <taxon>Bacteria</taxon>
        <taxon>Bacillati</taxon>
        <taxon>Bacillota</taxon>
        <taxon>Bacilli</taxon>
        <taxon>Bacillales</taxon>
        <taxon>Listeriaceae</taxon>
        <taxon>Listeria</taxon>
    </lineage>
</organism>
<proteinExistence type="predicted"/>
<accession>A0A0E0UTF8</accession>
<dbReference type="Proteomes" id="UP000000486">
    <property type="component" value="Chromosome"/>
</dbReference>
<protein>
    <recommendedName>
        <fullName evidence="3">XRE family transcriptional regulator</fullName>
    </recommendedName>
</protein>
<dbReference type="RefSeq" id="WP_003722815.1">
    <property type="nucleotide sequence ID" value="NC_017537.1"/>
</dbReference>
<sequence length="151" mass="17466">MDGEKETSKLLHELKKATNLRQVLDENEAEFKSSEMVTYLKELLAEKKLTKASVIRAARLHETYGYQIFSGVRRPSRDRTIALSFGFKLSGLEASRLLKYTEYPPLYAKNRRDAIIIFALDHGYTLDQTNDSLYDLEEALIETYKEEKPLI</sequence>
<evidence type="ECO:0000313" key="2">
    <source>
        <dbReference type="Proteomes" id="UP000000486"/>
    </source>
</evidence>
<dbReference type="HOGENOM" id="CLU_138399_0_0_9"/>
<dbReference type="KEGG" id="lmq:LMM7_0650"/>